<feature type="domain" description="Zn(2)-C6 fungal-type" evidence="8">
    <location>
        <begin position="60"/>
        <end position="88"/>
    </location>
</feature>
<dbReference type="InterPro" id="IPR021858">
    <property type="entry name" value="Fun_TF"/>
</dbReference>
<protein>
    <recommendedName>
        <fullName evidence="8">Zn(2)-C6 fungal-type domain-containing protein</fullName>
    </recommendedName>
</protein>
<dbReference type="EMBL" id="JAGPXD010000005">
    <property type="protein sequence ID" value="KAH7353619.1"/>
    <property type="molecule type" value="Genomic_DNA"/>
</dbReference>
<accession>A0A8K0TC23</accession>
<keyword evidence="6" id="KW-0539">Nucleus</keyword>
<dbReference type="PANTHER" id="PTHR36206:SF12">
    <property type="entry name" value="ASPERCRYPTIN BIOSYNTHESIS CLUSTER-SPECIFIC TRANSCRIPTION REGULATOR ATNN-RELATED"/>
    <property type="match status" value="1"/>
</dbReference>
<dbReference type="AlphaFoldDB" id="A0A8K0TC23"/>
<evidence type="ECO:0000313" key="9">
    <source>
        <dbReference type="EMBL" id="KAH7353619.1"/>
    </source>
</evidence>
<evidence type="ECO:0000256" key="5">
    <source>
        <dbReference type="ARBA" id="ARBA00023163"/>
    </source>
</evidence>
<evidence type="ECO:0000259" key="8">
    <source>
        <dbReference type="PROSITE" id="PS50048"/>
    </source>
</evidence>
<reference evidence="9" key="1">
    <citation type="journal article" date="2021" name="Nat. Commun.">
        <title>Genetic determinants of endophytism in the Arabidopsis root mycobiome.</title>
        <authorList>
            <person name="Mesny F."/>
            <person name="Miyauchi S."/>
            <person name="Thiergart T."/>
            <person name="Pickel B."/>
            <person name="Atanasova L."/>
            <person name="Karlsson M."/>
            <person name="Huettel B."/>
            <person name="Barry K.W."/>
            <person name="Haridas S."/>
            <person name="Chen C."/>
            <person name="Bauer D."/>
            <person name="Andreopoulos W."/>
            <person name="Pangilinan J."/>
            <person name="LaButti K."/>
            <person name="Riley R."/>
            <person name="Lipzen A."/>
            <person name="Clum A."/>
            <person name="Drula E."/>
            <person name="Henrissat B."/>
            <person name="Kohler A."/>
            <person name="Grigoriev I.V."/>
            <person name="Martin F.M."/>
            <person name="Hacquard S."/>
        </authorList>
    </citation>
    <scope>NUCLEOTIDE SEQUENCE</scope>
    <source>
        <strain evidence="9">MPI-CAGE-AT-0016</strain>
    </source>
</reference>
<dbReference type="InterPro" id="IPR001138">
    <property type="entry name" value="Zn2Cys6_DnaBD"/>
</dbReference>
<dbReference type="InterPro" id="IPR036864">
    <property type="entry name" value="Zn2-C6_fun-type_DNA-bd_sf"/>
</dbReference>
<dbReference type="GO" id="GO:0003677">
    <property type="term" value="F:DNA binding"/>
    <property type="evidence" value="ECO:0007669"/>
    <property type="project" value="UniProtKB-KW"/>
</dbReference>
<keyword evidence="10" id="KW-1185">Reference proteome</keyword>
<name>A0A8K0TC23_9PEZI</name>
<evidence type="ECO:0000256" key="4">
    <source>
        <dbReference type="ARBA" id="ARBA00023125"/>
    </source>
</evidence>
<keyword evidence="4" id="KW-0238">DNA-binding</keyword>
<dbReference type="CDD" id="cd00067">
    <property type="entry name" value="GAL4"/>
    <property type="match status" value="1"/>
</dbReference>
<dbReference type="Proteomes" id="UP000813385">
    <property type="component" value="Unassembled WGS sequence"/>
</dbReference>
<dbReference type="GO" id="GO:0000981">
    <property type="term" value="F:DNA-binding transcription factor activity, RNA polymerase II-specific"/>
    <property type="evidence" value="ECO:0007669"/>
    <property type="project" value="InterPro"/>
</dbReference>
<comment type="caution">
    <text evidence="9">The sequence shown here is derived from an EMBL/GenBank/DDBJ whole genome shotgun (WGS) entry which is preliminary data.</text>
</comment>
<dbReference type="Gene3D" id="4.10.240.10">
    <property type="entry name" value="Zn(2)-C6 fungal-type DNA-binding domain"/>
    <property type="match status" value="1"/>
</dbReference>
<dbReference type="SUPFAM" id="SSF57701">
    <property type="entry name" value="Zn2/Cys6 DNA-binding domain"/>
    <property type="match status" value="1"/>
</dbReference>
<evidence type="ECO:0000256" key="2">
    <source>
        <dbReference type="ARBA" id="ARBA00022833"/>
    </source>
</evidence>
<evidence type="ECO:0000313" key="10">
    <source>
        <dbReference type="Proteomes" id="UP000813385"/>
    </source>
</evidence>
<evidence type="ECO:0000256" key="3">
    <source>
        <dbReference type="ARBA" id="ARBA00023015"/>
    </source>
</evidence>
<dbReference type="GO" id="GO:0008270">
    <property type="term" value="F:zinc ion binding"/>
    <property type="evidence" value="ECO:0007669"/>
    <property type="project" value="InterPro"/>
</dbReference>
<organism evidence="9 10">
    <name type="scientific">Plectosphaerella cucumerina</name>
    <dbReference type="NCBI Taxonomy" id="40658"/>
    <lineage>
        <taxon>Eukaryota</taxon>
        <taxon>Fungi</taxon>
        <taxon>Dikarya</taxon>
        <taxon>Ascomycota</taxon>
        <taxon>Pezizomycotina</taxon>
        <taxon>Sordariomycetes</taxon>
        <taxon>Hypocreomycetidae</taxon>
        <taxon>Glomerellales</taxon>
        <taxon>Plectosphaerellaceae</taxon>
        <taxon>Plectosphaerella</taxon>
    </lineage>
</organism>
<evidence type="ECO:0000256" key="6">
    <source>
        <dbReference type="ARBA" id="ARBA00023242"/>
    </source>
</evidence>
<dbReference type="PANTHER" id="PTHR36206">
    <property type="entry name" value="ASPERCRYPTIN BIOSYNTHESIS CLUSTER-SPECIFIC TRANSCRIPTION REGULATOR ATNN-RELATED"/>
    <property type="match status" value="1"/>
</dbReference>
<dbReference type="SMART" id="SM00066">
    <property type="entry name" value="GAL4"/>
    <property type="match status" value="1"/>
</dbReference>
<dbReference type="InterPro" id="IPR052360">
    <property type="entry name" value="Transcr_Regulatory_Proteins"/>
</dbReference>
<dbReference type="OrthoDB" id="3598904at2759"/>
<proteinExistence type="predicted"/>
<feature type="region of interest" description="Disordered" evidence="7">
    <location>
        <begin position="95"/>
        <end position="129"/>
    </location>
</feature>
<keyword evidence="2" id="KW-0862">Zinc</keyword>
<dbReference type="PROSITE" id="PS50048">
    <property type="entry name" value="ZN2_CY6_FUNGAL_2"/>
    <property type="match status" value="1"/>
</dbReference>
<keyword evidence="3" id="KW-0805">Transcription regulation</keyword>
<dbReference type="Pfam" id="PF11951">
    <property type="entry name" value="Fungal_trans_2"/>
    <property type="match status" value="1"/>
</dbReference>
<sequence length="631" mass="70027">MTAVSGQISFVMSSYAASLPAPQDERGAKSSLKSGPHIVTFALQKRPRATRASVPKVRTGCTTCKKRHVKCDEAKPSCQRCVKWQGFCDGYDSQTPSSASSPALTDSTSSPTPSKKRTPRVFSPLRRTRPDTSFPTTICSAPSEHLFDDDLELRYFTTWYLARARTGGGLFDDGGMWEQTIPQLSHHHPSIRYAAMAVGAMSRSVRGGFMPRTAADMAADVDYGTDYGRALSFYGRAMGALRSAHHSDAGSLRAAVVCCLLFICFEALHGDSRAAFSHLDNAQMMLDEMLRRAGPSPFGSDALEKDMLNTFQRFMLQSWSCGVLRPRPRGRGAPVPWCCRRVDDMPATFGDLATARRWWEATQHHVVHSSDMAFRFTHLDLPEDLVAECAARVQKHLHRIGGLVPGDPPDPLPGPFNDDDDLGGHLSRWSTAFTPLWDACVQGSATSYDDFIRAAHLRIQYLSMYTCVSAPLSCDHGAIARMTPVFREIVQLSGLVLEHASSSSSPDDDDDDIPAEVFTMDASPSWPLFLTGMRCRDLVVREQAVRLLGRHPRRDGLWDSRMFHALATRNRAVEIWNAREGSREQQWWRLQARTAFVDSDGVLRARALTQNPASGAWEDGEHEVGVFMHMK</sequence>
<feature type="compositionally biased region" description="Low complexity" evidence="7">
    <location>
        <begin position="95"/>
        <end position="113"/>
    </location>
</feature>
<gene>
    <name evidence="9" type="ORF">B0T11DRAFT_300735</name>
</gene>
<keyword evidence="1" id="KW-0479">Metal-binding</keyword>
<evidence type="ECO:0000256" key="7">
    <source>
        <dbReference type="SAM" id="MobiDB-lite"/>
    </source>
</evidence>
<keyword evidence="5" id="KW-0804">Transcription</keyword>
<evidence type="ECO:0000256" key="1">
    <source>
        <dbReference type="ARBA" id="ARBA00022723"/>
    </source>
</evidence>
<dbReference type="Pfam" id="PF00172">
    <property type="entry name" value="Zn_clus"/>
    <property type="match status" value="1"/>
</dbReference>